<feature type="region of interest" description="Disordered" evidence="9">
    <location>
        <begin position="1767"/>
        <end position="1786"/>
    </location>
</feature>
<evidence type="ECO:0000256" key="8">
    <source>
        <dbReference type="ARBA" id="ARBA00023303"/>
    </source>
</evidence>
<evidence type="ECO:0008006" key="13">
    <source>
        <dbReference type="Google" id="ProtNLM"/>
    </source>
</evidence>
<feature type="transmembrane region" description="Helical" evidence="10">
    <location>
        <begin position="580"/>
        <end position="598"/>
    </location>
</feature>
<feature type="transmembrane region" description="Helical" evidence="10">
    <location>
        <begin position="1324"/>
        <end position="1343"/>
    </location>
</feature>
<feature type="transmembrane region" description="Helical" evidence="10">
    <location>
        <begin position="524"/>
        <end position="543"/>
    </location>
</feature>
<protein>
    <recommendedName>
        <fullName evidence="13">Aluminum-activated malate transporter</fullName>
    </recommendedName>
</protein>
<dbReference type="EMBL" id="JAGKQM010000018">
    <property type="protein sequence ID" value="KAH0863544.1"/>
    <property type="molecule type" value="Genomic_DNA"/>
</dbReference>
<evidence type="ECO:0000313" key="12">
    <source>
        <dbReference type="Proteomes" id="UP000824890"/>
    </source>
</evidence>
<feature type="transmembrane region" description="Helical" evidence="10">
    <location>
        <begin position="33"/>
        <end position="51"/>
    </location>
</feature>
<evidence type="ECO:0000313" key="11">
    <source>
        <dbReference type="EMBL" id="KAH0863544.1"/>
    </source>
</evidence>
<keyword evidence="7 10" id="KW-0472">Membrane</keyword>
<dbReference type="Pfam" id="PF11744">
    <property type="entry name" value="ALMT"/>
    <property type="match status" value="6"/>
</dbReference>
<dbReference type="Proteomes" id="UP000824890">
    <property type="component" value="Unassembled WGS sequence"/>
</dbReference>
<reference evidence="11 12" key="1">
    <citation type="submission" date="2021-05" db="EMBL/GenBank/DDBJ databases">
        <title>Genome Assembly of Synthetic Allotetraploid Brassica napus Reveals Homoeologous Exchanges between Subgenomes.</title>
        <authorList>
            <person name="Davis J.T."/>
        </authorList>
    </citation>
    <scope>NUCLEOTIDE SEQUENCE [LARGE SCALE GENOMIC DNA]</scope>
    <source>
        <strain evidence="12">cv. Da-Ae</strain>
        <tissue evidence="11">Seedling</tissue>
    </source>
</reference>
<evidence type="ECO:0000256" key="5">
    <source>
        <dbReference type="ARBA" id="ARBA00022989"/>
    </source>
</evidence>
<evidence type="ECO:0000256" key="10">
    <source>
        <dbReference type="SAM" id="Phobius"/>
    </source>
</evidence>
<feature type="transmembrane region" description="Helical" evidence="10">
    <location>
        <begin position="115"/>
        <end position="134"/>
    </location>
</feature>
<feature type="transmembrane region" description="Helical" evidence="10">
    <location>
        <begin position="1433"/>
        <end position="1453"/>
    </location>
</feature>
<proteinExistence type="inferred from homology"/>
<evidence type="ECO:0000256" key="6">
    <source>
        <dbReference type="ARBA" id="ARBA00023065"/>
    </source>
</evidence>
<feature type="compositionally biased region" description="Basic and acidic residues" evidence="9">
    <location>
        <begin position="1772"/>
        <end position="1785"/>
    </location>
</feature>
<feature type="transmembrane region" description="Helical" evidence="10">
    <location>
        <begin position="173"/>
        <end position="195"/>
    </location>
</feature>
<keyword evidence="12" id="KW-1185">Reference proteome</keyword>
<keyword evidence="4 10" id="KW-0812">Transmembrane</keyword>
<keyword evidence="8" id="KW-0407">Ion channel</keyword>
<comment type="caution">
    <text evidence="11">The sequence shown here is derived from an EMBL/GenBank/DDBJ whole genome shotgun (WGS) entry which is preliminary data.</text>
</comment>
<sequence>MSVITKRCNGETERDSERRKEGRRRRSEKNSSFFQRVALVLVSSFYYYQPFGPFTDYFGINAMWAVMTVVVVFEFSVGATLSKGLNRGVATLVAGGLALGAHQLASLSGRTIEPILLATFVFVTAALATFVRFFPRVKATFDYGMLIFILTFSLISLSQFRDEEILDLAESRLSTVLVGGVSCILISIFVCPVWAGQDLHSLLVSNLDTLSHFLQEFGDEYFEARTYGNIKVVEKRRRNLERYKSVLNSKSDEDSLANFAKWEPPHGKFGFRHPWKQYLVVAALVRQCAHRIDALNSYINSNFQIPIDIKKKLEEPFRRMSLESGKAMKEASISLKKMTKSSSYDIHIINSQSACKALSTLLKSGILNDVEPLQMVSLLTTVSLLNDIVNITEKISESVRELASAARFRNKMKPTEPSVSLKKLDSGSTGCAMPINSRDGDHVVTILLSDDDKDDIDDDDTSNIVLDDDTINEKSEDGEIHVQTSCVREVGMMPEHSLGVRAMEKVREIWREGRRVGKEDPRRIVHSFKVGLALALVSSFYYYQPLYDNFGVNAMWAVMTVVVVFEFSVGATLGKGINRAVATLVAGGLGVGAHHLASLSGPTIEPILLAVFVFVQDYLSTVIMGGVSCVLISIFICPVWAGQDLHSLLASNFDTLSHFLQEFGEEYFEATDDGYVKEVEKKRKNLQRYKSVLNSKSNEEALANFAKWEPRHGQFRFRHPWKQYLAEAALLRQCAYWIDALNSYITSDFQIPMDIKKKLEEPLAKMSSESRKSMKEVSISSKKMRKSSSYDIHVLNSQSACKDLTTLLKTGILNDVEPLQMIALMTTVSLLIDIVNLTEKNAESVHELASAARFENKKKSTVSDFVSTGRSVPIKSQDDHVVTILCDDDISNTVDQSRVESSVDSCHHVAIKIDDEDDSVHEKHEDGVMEKLREIVREGRRVGEEDPRRIVHSFKAGVALVLVSSFYYYQPFGPFTDYFGINAMWAVMTVVVVFEFSVGATLSKGLNRGVATLVAGGLALGAHQLASLSGRTIEPILLATFVCVSNVREVLPKGEGDNRLWDVDIHIDILTDIVVPIINSVGGMSQLHTYLIFVCPVWAGQDLHSLLISNLDTLSHFLQEFGGEYFEAREYGDIKVVEKRRSNLERYKSVLNSKSDEDTLIPIDIKKKLEEPFRRMSMESGKALKEASISLKKMMKSSSYDIHIINSQSACKALSTLLKSGILNDVEPLQMVSLLTTVSLLNDIVHLTEKISESVRELASAAKQDEADRTDRLKKSDSGSIGCAMPINSRDGDHVVTILLSAMEKVGEIWREGRRVGKEDPRRIVHAFKVGLALAFVSSFYYYQPLYDNFGVNAMWAVMTVVVVFEFSVGATLGKGINRAVATLVAGGLGVGAHHLASLSGPTIEPILLAIFVFVQAALSTFVRFFPRVKARYDYGILIFILTFSLISVSGFREDEILDLAHKRLSTVIMGGVSCVLISIFICPVWAGQDLHSLLAFNFDTLSHFLQEFGEEYFEATDDGDVKEVEKRRRNLQRYKIVLNSKSNEEALANFAKWEPRHGQFRFRHPWKQYLAVAALLRQCAYRIDALNSYINSDFQIPTDVKKKLEEPLRRMSSESGKSMKEASISLKKMRKSSSYDIHVDHVLNSQSACKDLTTLLKSGILNDVEPLHMIALTTTVSLLIDIVNLTEKVSESVHELASAARFKNKKKSTVSSEKSDSVSTVRAMPIKSQDDHVVTILCDDDMSHTVDQSRGESSVDSCHHVAIEIDDDDSVHEKHEDGEMHEHTSCVSCGQTNASDVLDSDNKRTSYN</sequence>
<feature type="transmembrane region" description="Helical" evidence="10">
    <location>
        <begin position="1407"/>
        <end position="1426"/>
    </location>
</feature>
<evidence type="ECO:0000256" key="1">
    <source>
        <dbReference type="ARBA" id="ARBA00004141"/>
    </source>
</evidence>
<feature type="transmembrane region" description="Helical" evidence="10">
    <location>
        <begin position="618"/>
        <end position="641"/>
    </location>
</feature>
<feature type="transmembrane region" description="Helical" evidence="10">
    <location>
        <begin position="555"/>
        <end position="573"/>
    </location>
</feature>
<feature type="transmembrane region" description="Helical" evidence="10">
    <location>
        <begin position="981"/>
        <end position="1002"/>
    </location>
</feature>
<keyword evidence="3" id="KW-0813">Transport</keyword>
<feature type="transmembrane region" description="Helical" evidence="10">
    <location>
        <begin position="57"/>
        <end position="77"/>
    </location>
</feature>
<gene>
    <name evidence="11" type="ORF">HID58_080755</name>
</gene>
<feature type="region of interest" description="Disordered" evidence="9">
    <location>
        <begin position="1"/>
        <end position="27"/>
    </location>
</feature>
<evidence type="ECO:0000256" key="3">
    <source>
        <dbReference type="ARBA" id="ARBA00022448"/>
    </source>
</evidence>
<feature type="transmembrane region" description="Helical" evidence="10">
    <location>
        <begin position="1355"/>
        <end position="1373"/>
    </location>
</feature>
<feature type="compositionally biased region" description="Basic and acidic residues" evidence="9">
    <location>
        <begin position="8"/>
        <end position="20"/>
    </location>
</feature>
<name>A0ABQ7Y5S6_BRANA</name>
<evidence type="ECO:0000256" key="7">
    <source>
        <dbReference type="ARBA" id="ARBA00023136"/>
    </source>
</evidence>
<evidence type="ECO:0000256" key="2">
    <source>
        <dbReference type="ARBA" id="ARBA00007079"/>
    </source>
</evidence>
<accession>A0ABQ7Y5S6</accession>
<feature type="transmembrane region" description="Helical" evidence="10">
    <location>
        <begin position="1465"/>
        <end position="1487"/>
    </location>
</feature>
<evidence type="ECO:0000256" key="9">
    <source>
        <dbReference type="SAM" id="MobiDB-lite"/>
    </source>
</evidence>
<feature type="transmembrane region" description="Helical" evidence="10">
    <location>
        <begin position="89"/>
        <end position="109"/>
    </location>
</feature>
<feature type="transmembrane region" description="Helical" evidence="10">
    <location>
        <begin position="950"/>
        <end position="969"/>
    </location>
</feature>
<dbReference type="InterPro" id="IPR020966">
    <property type="entry name" value="ALMT"/>
</dbReference>
<keyword evidence="5 10" id="KW-1133">Transmembrane helix</keyword>
<organism evidence="11 12">
    <name type="scientific">Brassica napus</name>
    <name type="common">Rape</name>
    <dbReference type="NCBI Taxonomy" id="3708"/>
    <lineage>
        <taxon>Eukaryota</taxon>
        <taxon>Viridiplantae</taxon>
        <taxon>Streptophyta</taxon>
        <taxon>Embryophyta</taxon>
        <taxon>Tracheophyta</taxon>
        <taxon>Spermatophyta</taxon>
        <taxon>Magnoliopsida</taxon>
        <taxon>eudicotyledons</taxon>
        <taxon>Gunneridae</taxon>
        <taxon>Pentapetalae</taxon>
        <taxon>rosids</taxon>
        <taxon>malvids</taxon>
        <taxon>Brassicales</taxon>
        <taxon>Brassicaceae</taxon>
        <taxon>Brassiceae</taxon>
        <taxon>Brassica</taxon>
    </lineage>
</organism>
<comment type="similarity">
    <text evidence="2">Belongs to the aromatic acid exporter (TC 2.A.85) family.</text>
</comment>
<keyword evidence="6" id="KW-0406">Ion transport</keyword>
<feature type="transmembrane region" description="Helical" evidence="10">
    <location>
        <begin position="141"/>
        <end position="161"/>
    </location>
</feature>
<dbReference type="PANTHER" id="PTHR31086">
    <property type="entry name" value="ALUMINUM-ACTIVATED MALATE TRANSPORTER 10"/>
    <property type="match status" value="1"/>
</dbReference>
<comment type="subcellular location">
    <subcellularLocation>
        <location evidence="1">Membrane</location>
        <topology evidence="1">Multi-pass membrane protein</topology>
    </subcellularLocation>
</comment>
<evidence type="ECO:0000256" key="4">
    <source>
        <dbReference type="ARBA" id="ARBA00022692"/>
    </source>
</evidence>